<proteinExistence type="predicted"/>
<evidence type="ECO:0000313" key="5">
    <source>
        <dbReference type="Proteomes" id="UP000219573"/>
    </source>
</evidence>
<evidence type="ECO:0000256" key="2">
    <source>
        <dbReference type="SAM" id="SignalP"/>
    </source>
</evidence>
<dbReference type="PANTHER" id="PTHR43308">
    <property type="entry name" value="OUTER MEMBRANE PROTEIN ALPHA-RELATED"/>
    <property type="match status" value="1"/>
</dbReference>
<dbReference type="Pfam" id="PF00395">
    <property type="entry name" value="SLH"/>
    <property type="match status" value="3"/>
</dbReference>
<evidence type="ECO:0000313" key="4">
    <source>
        <dbReference type="EMBL" id="SNY26639.1"/>
    </source>
</evidence>
<dbReference type="EMBL" id="OBDZ01000010">
    <property type="protein sequence ID" value="SNY26639.1"/>
    <property type="molecule type" value="Genomic_DNA"/>
</dbReference>
<feature type="signal peptide" evidence="2">
    <location>
        <begin position="1"/>
        <end position="24"/>
    </location>
</feature>
<evidence type="ECO:0000256" key="1">
    <source>
        <dbReference type="ARBA" id="ARBA00022737"/>
    </source>
</evidence>
<dbReference type="InterPro" id="IPR051465">
    <property type="entry name" value="Cell_Envelope_Struct_Comp"/>
</dbReference>
<dbReference type="InterPro" id="IPR001119">
    <property type="entry name" value="SLH_dom"/>
</dbReference>
<dbReference type="PROSITE" id="PS51272">
    <property type="entry name" value="SLH"/>
    <property type="match status" value="3"/>
</dbReference>
<dbReference type="RefSeq" id="WP_097017606.1">
    <property type="nucleotide sequence ID" value="NZ_OBDZ01000010.1"/>
</dbReference>
<keyword evidence="2" id="KW-0732">Signal</keyword>
<dbReference type="PANTHER" id="PTHR43308:SF5">
    <property type="entry name" value="S-LAYER PROTEIN _ PEPTIDOGLYCAN ENDO-BETA-N-ACETYLGLUCOSAMINIDASE"/>
    <property type="match status" value="1"/>
</dbReference>
<name>A0A285GSW9_9FIRM</name>
<keyword evidence="5" id="KW-1185">Reference proteome</keyword>
<protein>
    <submittedName>
        <fullName evidence="4">S-layer homology domain-containing protein</fullName>
    </submittedName>
</protein>
<evidence type="ECO:0000259" key="3">
    <source>
        <dbReference type="PROSITE" id="PS51272"/>
    </source>
</evidence>
<dbReference type="OrthoDB" id="174569at2"/>
<feature type="domain" description="SLH" evidence="3">
    <location>
        <begin position="81"/>
        <end position="144"/>
    </location>
</feature>
<feature type="domain" description="SLH" evidence="3">
    <location>
        <begin position="23"/>
        <end position="80"/>
    </location>
</feature>
<sequence length="398" mass="44091">MNKRIVTSILVLTVLMTLAVPAMAYRPQDVSQNHWALEYISPLLDRGVMYVYNDGNFKPNQAITRGEFAYSLAKALNLNTAMNTELTDISNHSARGYISALVQKGIITGYPDKTFRPYNPITRAEIITMLARSLELNDEQNAIELDSNFYFDVNNSHWASNFIALATRLNIINGYPDGNFKPNNNVTRAESAKLIANLGNLEVVKGQIIETYPISRQVKIKAGNQIRNLTLGSTPLIGRNNQIVNLDKMLISDEAFVILDKYKNVNYLKAYGLITKDDVATKVSSLTGNILSGEELVSIAEGDWAAVTPRLKQEVTMTLLEQGLTIGEVQAIFTQDWDNLEVAAQARLMEAISINTNLPIELIEAAYNKNWEKAKEIGKNTALTAGLKAIMSNSSLLS</sequence>
<dbReference type="Proteomes" id="UP000219573">
    <property type="component" value="Unassembled WGS sequence"/>
</dbReference>
<accession>A0A285GSW9</accession>
<dbReference type="AlphaFoldDB" id="A0A285GSW9"/>
<dbReference type="STRING" id="1413210.U472_03180"/>
<feature type="domain" description="SLH" evidence="3">
    <location>
        <begin position="146"/>
        <end position="209"/>
    </location>
</feature>
<gene>
    <name evidence="4" type="ORF">SAMN06265827_11031</name>
</gene>
<organism evidence="4 5">
    <name type="scientific">Orenia metallireducens</name>
    <dbReference type="NCBI Taxonomy" id="1413210"/>
    <lineage>
        <taxon>Bacteria</taxon>
        <taxon>Bacillati</taxon>
        <taxon>Bacillota</taxon>
        <taxon>Clostridia</taxon>
        <taxon>Halanaerobiales</taxon>
        <taxon>Halobacteroidaceae</taxon>
        <taxon>Orenia</taxon>
    </lineage>
</organism>
<feature type="chain" id="PRO_5012447977" evidence="2">
    <location>
        <begin position="25"/>
        <end position="398"/>
    </location>
</feature>
<keyword evidence="1" id="KW-0677">Repeat</keyword>
<reference evidence="5" key="1">
    <citation type="submission" date="2017-09" db="EMBL/GenBank/DDBJ databases">
        <authorList>
            <person name="Varghese N."/>
            <person name="Submissions S."/>
        </authorList>
    </citation>
    <scope>NUCLEOTIDE SEQUENCE [LARGE SCALE GENOMIC DNA]</scope>
    <source>
        <strain evidence="5">MSL47</strain>
    </source>
</reference>